<reference evidence="2 3" key="1">
    <citation type="submission" date="2018-11" db="EMBL/GenBank/DDBJ databases">
        <authorList>
            <consortium name="Pathogen Informatics"/>
        </authorList>
    </citation>
    <scope>NUCLEOTIDE SEQUENCE [LARGE SCALE GENOMIC DNA]</scope>
</reference>
<evidence type="ECO:0000256" key="1">
    <source>
        <dbReference type="SAM" id="MobiDB-lite"/>
    </source>
</evidence>
<evidence type="ECO:0000313" key="4">
    <source>
        <dbReference type="WBParaSite" id="HPBE_0002293001-mRNA-1"/>
    </source>
</evidence>
<reference evidence="4" key="2">
    <citation type="submission" date="2019-09" db="UniProtKB">
        <authorList>
            <consortium name="WormBaseParasite"/>
        </authorList>
    </citation>
    <scope>IDENTIFICATION</scope>
</reference>
<protein>
    <submittedName>
        <fullName evidence="2 4">Uncharacterized protein</fullName>
    </submittedName>
</protein>
<dbReference type="OrthoDB" id="5874011at2759"/>
<evidence type="ECO:0000313" key="3">
    <source>
        <dbReference type="Proteomes" id="UP000050761"/>
    </source>
</evidence>
<proteinExistence type="predicted"/>
<dbReference type="AlphaFoldDB" id="A0A183GJS1"/>
<accession>A0A3P8C9Q2</accession>
<feature type="compositionally biased region" description="Basic and acidic residues" evidence="1">
    <location>
        <begin position="22"/>
        <end position="34"/>
    </location>
</feature>
<name>A0A183GJS1_HELPZ</name>
<evidence type="ECO:0000313" key="2">
    <source>
        <dbReference type="EMBL" id="VDP35482.1"/>
    </source>
</evidence>
<sequence>MLETVRWLVSSERHCLGTQRAYSRDGARSKDSRVEGAPTPNRTLHTTLYKKMGKTPKLAETPEGKANTSRCAQQ</sequence>
<feature type="region of interest" description="Disordered" evidence="1">
    <location>
        <begin position="20"/>
        <end position="74"/>
    </location>
</feature>
<organism evidence="3 4">
    <name type="scientific">Heligmosomoides polygyrus</name>
    <name type="common">Parasitic roundworm</name>
    <dbReference type="NCBI Taxonomy" id="6339"/>
    <lineage>
        <taxon>Eukaryota</taxon>
        <taxon>Metazoa</taxon>
        <taxon>Ecdysozoa</taxon>
        <taxon>Nematoda</taxon>
        <taxon>Chromadorea</taxon>
        <taxon>Rhabditida</taxon>
        <taxon>Rhabditina</taxon>
        <taxon>Rhabditomorpha</taxon>
        <taxon>Strongyloidea</taxon>
        <taxon>Heligmosomidae</taxon>
        <taxon>Heligmosomoides</taxon>
    </lineage>
</organism>
<keyword evidence="3" id="KW-1185">Reference proteome</keyword>
<dbReference type="Proteomes" id="UP000050761">
    <property type="component" value="Unassembled WGS sequence"/>
</dbReference>
<dbReference type="EMBL" id="UZAH01034501">
    <property type="protein sequence ID" value="VDP35482.1"/>
    <property type="molecule type" value="Genomic_DNA"/>
</dbReference>
<dbReference type="WBParaSite" id="HPBE_0002293001-mRNA-1">
    <property type="protein sequence ID" value="HPBE_0002293001-mRNA-1"/>
    <property type="gene ID" value="HPBE_0002293001"/>
</dbReference>
<accession>A0A183GJS1</accession>
<gene>
    <name evidence="2" type="ORF">HPBE_LOCUS22929</name>
</gene>